<dbReference type="Proteomes" id="UP000215902">
    <property type="component" value="Unassembled WGS sequence"/>
</dbReference>
<sequence>MVQDETGRDAKAVDPNQNFLRVARAGNLAKVLDHLNSGTKIDTCNANGLNALHLASKEGHTAVVRELLMRNADPDACTKKGNTALHIACLAGQLEVVKLLIEKDAKVNCQSQNGFTPLYMASQENHVDVVKFLLASGASQTLATTDGFTPLAVALQQGHEKVVAILLENDSRGRSRMPALHVAAKKDDVRSATLLLTSDSNPNHQAGSGFTALHIAAHYGSLGVAALLIEKGADVNFQARNNITPLHVAAKWGMLPVVQKLLEHGAEVDCKTRDGLTPLHCASRSGQYAVVDQLLGSNASFGLKSRSGLSPLHMATQGDHVDCARLLLTRGANLDDTTIDLLTPLHVAAHCGYTRVAKLLLDHRCMVNARALNGFTPLHIACKKNRIRVIELLLQFGCAVEAATESGLTPLHVAAFMGHNSVALLLLQHGANVNSLTVRTETPLHLSVRSGQLEASRALLRCGAQPDARAKDNQTPLHVASRLGNAEIVALLLQSGASPDATCKDNYTALHVAAREGHEEVATLLLDHKASLQLTTKKGATPLHNAAKYDKAGVAKVLLSRGADPNARGRNGLTPLHLAAHYNRTAVTATLLEAKANPNCVASNGYTPLHIASRKNHLDLAGQLLSAGANPRAESKSGFAPLHLAAQEGRAEMCALLCSRGAGVDQASHNGITPLHLAAQEDRVPAAEVLVVQHGGQVDPHTKAGYTPLHTASFFGQAAMVKFLLRQGAGANALTQQQFTPLHVAAQQGHLQVVSLLLEAGADPNLRNSRNWTPAHIAKKQNYINIFELLRRVTTIIENWEEEIILEETIEISKPDTVAEHVMSESDDEAGDAASVDETTNDIEKIGTLSSQKESAVMEQIEPSSYMSQYKEPETLTPPENYITGRDNVPPQRVPVVSGFLVSFLVDARGGAMDASRWPGLRVVIPPSAASAPTRVTCRLMRPGRVARPPQLNDGEGLACRIIELGPHNAPFNGHVLLELPHYASLREREREIVVLRSETGDTWKEHTVEATDQAVMDAVGGFFGSMESNEEMRKKRIIRVLTNSFPQYLALVTRVRQESALIGPEGGVLSSTVVSQVQAVFPEGALTKKIRVAIQALPVPADQVTRLLGPRLAVSPVVTIEPRRRKFHKPITLTIPLPRPASRGVASPGESPTLRLLCSITGGVQPATWEDITGSTPLSYVKDCVSFTTTVSARFWLMDCPNTAESADLAGRLYRDSFVVPYMARFVIYAKRHEPGEAKLRCFCITDDKMDKTLEAAEGFERKAESREVEVLDSRPQWVETVGNLAAITKGNEQLFLSFKAFRENRLACVVRVKDSSQPAVGKVAFLKDPRPTKPTDSPSLKPICTLEVALPDYQPGAESESGRPATRQWQPALPPPRSAAPGEDAIDAARDPRLPPPPPPPTAAEQEQARKAKTEAFLGLIEAMDSLVPEPDVPSPDRDLTGAVEEDIPLAAQDKAQNAAGVEDLLSKMDSMKSESMAPDSDFPDEELSVPRSVAVSHSAPTRRDAQPAQGEQSAHEPQEDLKSEARRLVEEMMEPEAAAGNSQAPEVGSPNVTHAGPSGPTQSPALTSAMEESQSSSPGAEARRHSLNALKLRAFEFEAGVRTEMLHQAIDSALTTPDATPVVEEKSISDASKSVSQCNLYQHDTAASTPVEESLPADYPALELSSSERDSSPVLSQTAELVSSDVLEESFPKAEEGASAMEIDRTDDQDEDGASTTTAPSGILDTDAEDEGSSLQTDAPTDELSEGAVGFADVDSASSACASTYEDDDDEKRGGPGQDSRSLPIRKELFHEGGIRPEELISPVKDEQSTFSLLLSSEYSSRKMEEKLDSPVQSPDDAYKLFLPTEPLSQQSEAMGRITEEEGSDVDKGFDERIQRAEKLIEEAAVDIDSRYRGIHGDIELFGFKIQEDIPECMFASTATAGSKSPDTKDEREEPGSEADDVFRSIPEQMEEEFSPETLVIDPSPKASTSEEKKTEAVGSDFDKLAASSTSSDPPLSAIELHESHKLMKSLLTREQPSLIDKQQISEATLVSQPLYQAAQKMGQSSVQEIQSADEKCLRRSPVTTKESTRPADELRQRPVTTEEPPEQHLRESPVLTEEPSQQHLRESPVPIEEPSQHHLRESPVSAEEPSQQHLRESPVPTEEPSQQHLRESPVPTEEPSQQHLRESPVPIEEPSQQHLRESPVSAEEPSQQHLRESPVPTEEPSQQHLRESPVPTEEPSQQHLRESPVSAEEPSQQHLRESPVPIEEPSQQHLRESPVPIEEPSQQHLRESPVLIEEPSQQHLRESPVSAEEPPEQTVEQRLGKSPLPLSDDKTTPEQEATTIPKAQTPSERSEPALHSTETLLSCIPKDQISHASDQTRTVFGKEAFPLVQGDQSTTGATESEPKQHVAHHMHPVFQNLEKDEPTSPSPPSPTSVLENPTPESCESVIKKPPRDLELALESGKSTSEETAEAIAAATPSEESYGHSGPPSAAETPDDQGCQFPIEPENSPVSDDEVVDHKPSWKEPIAEEEEEASEASSDRNAQAFDPQNMLDSCTTLEGFDMPSDDSRALPRDISSLSQDTSRSSDQPSSGISVQDHVVGPSTTEDSHSQDDSGFILIMEPEDAAHAKALPSEEQHQQKGSHREDEGTDASASITSDVASTLAGHDTMHSSECEEAEVLEPEGLLETPEALRPGIAALRQAEVLTGFASWTSSRQQSSDLPSFGPTDTDAEAELEQLSDFPSRPRSPSPDDSLLKMDLQRKLRFASRPGYEEIDLPDEPQPIADKVSLDEKEFKPFAERIVMSAIFGAAEQIESEEFERSAQETLDQSLHEEELAIDFENEAVKIMKGDIVDTPELEEKALEAELSAEKHLLEMEGELLEGEDFGPEFDDRDDPNILDEPGSSAESLTEQEESYVYLTNKGIEKVLIEDNILSPIIELKETPESSPETDAD</sequence>
<feature type="compositionally biased region" description="Low complexity" evidence="8">
    <location>
        <begin position="1755"/>
        <end position="1766"/>
    </location>
</feature>
<feature type="compositionally biased region" description="Low complexity" evidence="8">
    <location>
        <begin position="2457"/>
        <end position="2467"/>
    </location>
</feature>
<evidence type="ECO:0000256" key="3">
    <source>
        <dbReference type="ARBA" id="ARBA00022490"/>
    </source>
</evidence>
<feature type="repeat" description="ANK" evidence="7">
    <location>
        <begin position="505"/>
        <end position="537"/>
    </location>
</feature>
<dbReference type="STRING" id="282301.A0A267DN34"/>
<dbReference type="PANTHER" id="PTHR24123:SF49">
    <property type="entry name" value="ANKYRIN-2-LIKE ISOFORM X1"/>
    <property type="match status" value="1"/>
</dbReference>
<feature type="compositionally biased region" description="Low complexity" evidence="8">
    <location>
        <begin position="2560"/>
        <end position="2573"/>
    </location>
</feature>
<dbReference type="FunFam" id="2.60.220.30:FF:000009">
    <property type="entry name" value="Ankyrin 2, isoform G"/>
    <property type="match status" value="1"/>
</dbReference>
<evidence type="ECO:0000256" key="1">
    <source>
        <dbReference type="ARBA" id="ARBA00004370"/>
    </source>
</evidence>
<evidence type="ECO:0000259" key="9">
    <source>
        <dbReference type="PROSITE" id="PS51145"/>
    </source>
</evidence>
<keyword evidence="4" id="KW-0677">Repeat</keyword>
<accession>A0A267DN34</accession>
<feature type="repeat" description="ANK" evidence="7">
    <location>
        <begin position="113"/>
        <end position="145"/>
    </location>
</feature>
<feature type="region of interest" description="Disordered" evidence="8">
    <location>
        <begin position="1847"/>
        <end position="1873"/>
    </location>
</feature>
<feature type="compositionally biased region" description="Basic and acidic residues" evidence="8">
    <location>
        <begin position="1788"/>
        <end position="1810"/>
    </location>
</feature>
<name>A0A267DN34_9PLAT</name>
<dbReference type="Gene3D" id="1.25.40.20">
    <property type="entry name" value="Ankyrin repeat-containing domain"/>
    <property type="match status" value="4"/>
</dbReference>
<feature type="domain" description="ZU5" evidence="9">
    <location>
        <begin position="900"/>
        <end position="1029"/>
    </location>
</feature>
<evidence type="ECO:0000313" key="10">
    <source>
        <dbReference type="EMBL" id="PAA50710.1"/>
    </source>
</evidence>
<evidence type="ECO:0000256" key="2">
    <source>
        <dbReference type="ARBA" id="ARBA00004496"/>
    </source>
</evidence>
<keyword evidence="11" id="KW-1185">Reference proteome</keyword>
<proteinExistence type="predicted"/>
<dbReference type="Pfam" id="PF17809">
    <property type="entry name" value="UPA_2"/>
    <property type="match status" value="1"/>
</dbReference>
<feature type="compositionally biased region" description="Polar residues" evidence="8">
    <location>
        <begin position="2696"/>
        <end position="2707"/>
    </location>
</feature>
<feature type="compositionally biased region" description="Basic and acidic residues" evidence="8">
    <location>
        <begin position="1972"/>
        <end position="1987"/>
    </location>
</feature>
<dbReference type="OrthoDB" id="20872at2759"/>
<dbReference type="Pfam" id="PF12796">
    <property type="entry name" value="Ank_2"/>
    <property type="match status" value="7"/>
</dbReference>
<feature type="compositionally biased region" description="Basic and acidic residues" evidence="8">
    <location>
        <begin position="2503"/>
        <end position="2513"/>
    </location>
</feature>
<dbReference type="GO" id="GO:0016020">
    <property type="term" value="C:membrane"/>
    <property type="evidence" value="ECO:0007669"/>
    <property type="project" value="UniProtKB-SubCell"/>
</dbReference>
<feature type="compositionally biased region" description="Basic and acidic residues" evidence="8">
    <location>
        <begin position="2070"/>
        <end position="2080"/>
    </location>
</feature>
<feature type="repeat" description="ANK" evidence="7">
    <location>
        <begin position="47"/>
        <end position="79"/>
    </location>
</feature>
<feature type="repeat" description="ANK" evidence="7">
    <location>
        <begin position="571"/>
        <end position="603"/>
    </location>
</feature>
<feature type="compositionally biased region" description="Polar residues" evidence="8">
    <location>
        <begin position="2322"/>
        <end position="2335"/>
    </location>
</feature>
<dbReference type="FunFam" id="1.25.40.20:FF:000003">
    <property type="entry name" value="Ankyrin, isoform B"/>
    <property type="match status" value="1"/>
</dbReference>
<feature type="repeat" description="ANK" evidence="7">
    <location>
        <begin position="307"/>
        <end position="339"/>
    </location>
</feature>
<feature type="repeat" description="ANK" evidence="7">
    <location>
        <begin position="373"/>
        <end position="405"/>
    </location>
</feature>
<feature type="region of interest" description="Disordered" evidence="8">
    <location>
        <begin position="2044"/>
        <end position="2348"/>
    </location>
</feature>
<feature type="repeat" description="ANK" evidence="7">
    <location>
        <begin position="704"/>
        <end position="736"/>
    </location>
</feature>
<feature type="repeat" description="ANK" evidence="7">
    <location>
        <begin position="670"/>
        <end position="703"/>
    </location>
</feature>
<dbReference type="PANTHER" id="PTHR24123">
    <property type="entry name" value="ANKYRIN REPEAT-CONTAINING"/>
    <property type="match status" value="1"/>
</dbReference>
<protein>
    <recommendedName>
        <fullName evidence="9">ZU5 domain-containing protein</fullName>
    </recommendedName>
</protein>
<dbReference type="PROSITE" id="PS50088">
    <property type="entry name" value="ANK_REPEAT"/>
    <property type="match status" value="21"/>
</dbReference>
<feature type="repeat" description="ANK" evidence="7">
    <location>
        <begin position="439"/>
        <end position="471"/>
    </location>
</feature>
<feature type="repeat" description="ANK" evidence="7">
    <location>
        <begin position="340"/>
        <end position="372"/>
    </location>
</feature>
<keyword evidence="5 7" id="KW-0040">ANK repeat</keyword>
<feature type="compositionally biased region" description="Polar residues" evidence="8">
    <location>
        <begin position="2045"/>
        <end position="2054"/>
    </location>
</feature>
<feature type="repeat" description="ANK" evidence="7">
    <location>
        <begin position="637"/>
        <end position="669"/>
    </location>
</feature>
<dbReference type="InterPro" id="IPR002110">
    <property type="entry name" value="Ankyrin_rpt"/>
</dbReference>
<dbReference type="InterPro" id="IPR000906">
    <property type="entry name" value="ZU5_dom"/>
</dbReference>
<feature type="compositionally biased region" description="Basic and acidic residues" evidence="8">
    <location>
        <begin position="2610"/>
        <end position="2632"/>
    </location>
</feature>
<feature type="compositionally biased region" description="Basic and acidic residues" evidence="8">
    <location>
        <begin position="1516"/>
        <end position="1533"/>
    </location>
</feature>
<feature type="compositionally biased region" description="Low complexity" evidence="8">
    <location>
        <begin position="2728"/>
        <end position="2738"/>
    </location>
</feature>
<feature type="repeat" description="ANK" evidence="7">
    <location>
        <begin position="241"/>
        <end position="273"/>
    </location>
</feature>
<feature type="repeat" description="ANK" evidence="7">
    <location>
        <begin position="80"/>
        <end position="112"/>
    </location>
</feature>
<comment type="caution">
    <text evidence="10">The sequence shown here is derived from an EMBL/GenBank/DDBJ whole genome shotgun (WGS) entry which is preliminary data.</text>
</comment>
<dbReference type="FunFam" id="1.25.40.20:FF:000095">
    <property type="entry name" value="Ankyrin 2, isoform J"/>
    <property type="match status" value="1"/>
</dbReference>
<dbReference type="Pfam" id="PF00791">
    <property type="entry name" value="ZU5"/>
    <property type="match status" value="2"/>
</dbReference>
<organism evidence="10 11">
    <name type="scientific">Macrostomum lignano</name>
    <dbReference type="NCBI Taxonomy" id="282301"/>
    <lineage>
        <taxon>Eukaryota</taxon>
        <taxon>Metazoa</taxon>
        <taxon>Spiralia</taxon>
        <taxon>Lophotrochozoa</taxon>
        <taxon>Platyhelminthes</taxon>
        <taxon>Rhabditophora</taxon>
        <taxon>Macrostomorpha</taxon>
        <taxon>Macrostomida</taxon>
        <taxon>Macrostomidae</taxon>
        <taxon>Macrostomum</taxon>
    </lineage>
</organism>
<evidence type="ECO:0000256" key="5">
    <source>
        <dbReference type="ARBA" id="ARBA00023043"/>
    </source>
</evidence>
<evidence type="ECO:0000256" key="8">
    <source>
        <dbReference type="SAM" id="MobiDB-lite"/>
    </source>
</evidence>
<evidence type="ECO:0000256" key="6">
    <source>
        <dbReference type="ARBA" id="ARBA00023136"/>
    </source>
</evidence>
<feature type="compositionally biased region" description="Polar residues" evidence="8">
    <location>
        <begin position="2637"/>
        <end position="2646"/>
    </location>
</feature>
<feature type="repeat" description="ANK" evidence="7">
    <location>
        <begin position="737"/>
        <end position="769"/>
    </location>
</feature>
<feature type="region of interest" description="Disordered" evidence="8">
    <location>
        <begin position="2374"/>
        <end position="2674"/>
    </location>
</feature>
<dbReference type="Gene3D" id="2.60.220.30">
    <property type="match status" value="2"/>
</dbReference>
<dbReference type="PROSITE" id="PS50297">
    <property type="entry name" value="ANK_REP_REGION"/>
    <property type="match status" value="21"/>
</dbReference>
<dbReference type="PRINTS" id="PR01415">
    <property type="entry name" value="ANKYRIN"/>
</dbReference>
<dbReference type="Pfam" id="PF00023">
    <property type="entry name" value="Ank"/>
    <property type="match status" value="3"/>
</dbReference>
<gene>
    <name evidence="10" type="ORF">BOX15_Mlig013172g1</name>
</gene>
<feature type="region of interest" description="Disordered" evidence="8">
    <location>
        <begin position="2868"/>
        <end position="2897"/>
    </location>
</feature>
<feature type="region of interest" description="Disordered" evidence="8">
    <location>
        <begin position="1615"/>
        <end position="1810"/>
    </location>
</feature>
<feature type="region of interest" description="Disordered" evidence="8">
    <location>
        <begin position="2722"/>
        <end position="2741"/>
    </location>
</feature>
<feature type="compositionally biased region" description="Acidic residues" evidence="8">
    <location>
        <begin position="2868"/>
        <end position="2883"/>
    </location>
</feature>
<comment type="subcellular location">
    <subcellularLocation>
        <location evidence="2">Cytoplasm</location>
    </subcellularLocation>
    <subcellularLocation>
        <location evidence="1">Membrane</location>
    </subcellularLocation>
</comment>
<dbReference type="EMBL" id="NIVC01003580">
    <property type="protein sequence ID" value="PAA50710.1"/>
    <property type="molecule type" value="Genomic_DNA"/>
</dbReference>
<dbReference type="Gene3D" id="2.60.40.2660">
    <property type="match status" value="1"/>
</dbReference>
<keyword evidence="3" id="KW-0963">Cytoplasm</keyword>
<dbReference type="SMART" id="SM00248">
    <property type="entry name" value="ANK"/>
    <property type="match status" value="23"/>
</dbReference>
<feature type="compositionally biased region" description="Basic and acidic residues" evidence="8">
    <location>
        <begin position="1929"/>
        <end position="1938"/>
    </location>
</feature>
<feature type="region of interest" description="Disordered" evidence="8">
    <location>
        <begin position="2696"/>
        <end position="2717"/>
    </location>
</feature>
<evidence type="ECO:0000313" key="11">
    <source>
        <dbReference type="Proteomes" id="UP000215902"/>
    </source>
</evidence>
<feature type="non-terminal residue" evidence="10">
    <location>
        <position position="2938"/>
    </location>
</feature>
<feature type="region of interest" description="Disordered" evidence="8">
    <location>
        <begin position="1920"/>
        <end position="2001"/>
    </location>
</feature>
<dbReference type="InterPro" id="IPR051165">
    <property type="entry name" value="Multifunctional_ANK_Repeat"/>
</dbReference>
<keyword evidence="6" id="KW-0472">Membrane</keyword>
<dbReference type="SMART" id="SM00218">
    <property type="entry name" value="ZU5"/>
    <property type="match status" value="1"/>
</dbReference>
<dbReference type="GO" id="GO:0005737">
    <property type="term" value="C:cytoplasm"/>
    <property type="evidence" value="ECO:0007669"/>
    <property type="project" value="UniProtKB-SubCell"/>
</dbReference>
<feature type="repeat" description="ANK" evidence="7">
    <location>
        <begin position="604"/>
        <end position="636"/>
    </location>
</feature>
<dbReference type="PROSITE" id="PS51145">
    <property type="entry name" value="ZU5"/>
    <property type="match status" value="2"/>
</dbReference>
<reference evidence="10 11" key="1">
    <citation type="submission" date="2017-06" db="EMBL/GenBank/DDBJ databases">
        <title>A platform for efficient transgenesis in Macrostomum lignano, a flatworm model organism for stem cell research.</title>
        <authorList>
            <person name="Berezikov E."/>
        </authorList>
    </citation>
    <scope>NUCLEOTIDE SEQUENCE [LARGE SCALE GENOMIC DNA]</scope>
    <source>
        <strain evidence="10">DV1</strain>
        <tissue evidence="10">Whole organism</tissue>
    </source>
</reference>
<feature type="region of interest" description="Disordered" evidence="8">
    <location>
        <begin position="1356"/>
        <end position="1413"/>
    </location>
</feature>
<evidence type="ECO:0000256" key="7">
    <source>
        <dbReference type="PROSITE-ProRule" id="PRU00023"/>
    </source>
</evidence>
<feature type="compositionally biased region" description="Polar residues" evidence="8">
    <location>
        <begin position="1632"/>
        <end position="1651"/>
    </location>
</feature>
<feature type="repeat" description="ANK" evidence="7">
    <location>
        <begin position="472"/>
        <end position="504"/>
    </location>
</feature>
<feature type="repeat" description="ANK" evidence="7">
    <location>
        <begin position="538"/>
        <end position="570"/>
    </location>
</feature>
<feature type="region of interest" description="Disordered" evidence="8">
    <location>
        <begin position="1428"/>
        <end position="1587"/>
    </location>
</feature>
<feature type="repeat" description="ANK" evidence="7">
    <location>
        <begin position="146"/>
        <end position="171"/>
    </location>
</feature>
<feature type="compositionally biased region" description="Basic and acidic residues" evidence="8">
    <location>
        <begin position="2433"/>
        <end position="2442"/>
    </location>
</feature>
<feature type="compositionally biased region" description="Polar residues" evidence="8">
    <location>
        <begin position="1562"/>
        <end position="1581"/>
    </location>
</feature>
<feature type="repeat" description="ANK" evidence="7">
    <location>
        <begin position="406"/>
        <end position="438"/>
    </location>
</feature>
<dbReference type="SUPFAM" id="SSF48403">
    <property type="entry name" value="Ankyrin repeat"/>
    <property type="match status" value="2"/>
</dbReference>
<feature type="repeat" description="ANK" evidence="7">
    <location>
        <begin position="208"/>
        <end position="240"/>
    </location>
</feature>
<feature type="domain" description="ZU5" evidence="9">
    <location>
        <begin position="1057"/>
        <end position="1202"/>
    </location>
</feature>
<feature type="repeat" description="ANK" evidence="7">
    <location>
        <begin position="274"/>
        <end position="306"/>
    </location>
</feature>
<feature type="compositionally biased region" description="Basic and acidic residues" evidence="8">
    <location>
        <begin position="1693"/>
        <end position="1709"/>
    </location>
</feature>
<dbReference type="InterPro" id="IPR036770">
    <property type="entry name" value="Ankyrin_rpt-contain_sf"/>
</dbReference>
<evidence type="ECO:0000256" key="4">
    <source>
        <dbReference type="ARBA" id="ARBA00022737"/>
    </source>
</evidence>
<dbReference type="InterPro" id="IPR040745">
    <property type="entry name" value="Ankyrin_UPA"/>
</dbReference>